<dbReference type="Pfam" id="PF00685">
    <property type="entry name" value="Sulfotransfer_1"/>
    <property type="match status" value="1"/>
</dbReference>
<organism evidence="4 5">
    <name type="scientific">Holothuria leucospilota</name>
    <name type="common">Black long sea cucumber</name>
    <name type="synonym">Mertensiothuria leucospilota</name>
    <dbReference type="NCBI Taxonomy" id="206669"/>
    <lineage>
        <taxon>Eukaryota</taxon>
        <taxon>Metazoa</taxon>
        <taxon>Echinodermata</taxon>
        <taxon>Eleutherozoa</taxon>
        <taxon>Echinozoa</taxon>
        <taxon>Holothuroidea</taxon>
        <taxon>Aspidochirotacea</taxon>
        <taxon>Aspidochirotida</taxon>
        <taxon>Holothuriidae</taxon>
        <taxon>Holothuria</taxon>
    </lineage>
</organism>
<feature type="domain" description="Sulfotransferase" evidence="3">
    <location>
        <begin position="64"/>
        <end position="317"/>
    </location>
</feature>
<protein>
    <submittedName>
        <fullName evidence="4">Sulfotransferase family cytosolic 1B member 1</fullName>
    </submittedName>
</protein>
<dbReference type="PANTHER" id="PTHR11783">
    <property type="entry name" value="SULFOTRANSFERASE SULT"/>
    <property type="match status" value="1"/>
</dbReference>
<dbReference type="Gene3D" id="3.40.50.300">
    <property type="entry name" value="P-loop containing nucleotide triphosphate hydrolases"/>
    <property type="match status" value="1"/>
</dbReference>
<dbReference type="InterPro" id="IPR000863">
    <property type="entry name" value="Sulfotransferase_dom"/>
</dbReference>
<comment type="similarity">
    <text evidence="1">Belongs to the sulfotransferase 1 family.</text>
</comment>
<comment type="caution">
    <text evidence="4">The sequence shown here is derived from an EMBL/GenBank/DDBJ whole genome shotgun (WGS) entry which is preliminary data.</text>
</comment>
<evidence type="ECO:0000313" key="5">
    <source>
        <dbReference type="Proteomes" id="UP001152320"/>
    </source>
</evidence>
<dbReference type="EMBL" id="JAIZAY010000006">
    <property type="protein sequence ID" value="KAJ8040137.1"/>
    <property type="molecule type" value="Genomic_DNA"/>
</dbReference>
<proteinExistence type="inferred from homology"/>
<keyword evidence="5" id="KW-1185">Reference proteome</keyword>
<evidence type="ECO:0000259" key="3">
    <source>
        <dbReference type="Pfam" id="PF00685"/>
    </source>
</evidence>
<dbReference type="Proteomes" id="UP001152320">
    <property type="component" value="Chromosome 6"/>
</dbReference>
<dbReference type="GO" id="GO:0008146">
    <property type="term" value="F:sulfotransferase activity"/>
    <property type="evidence" value="ECO:0007669"/>
    <property type="project" value="InterPro"/>
</dbReference>
<accession>A0A9Q1H8W0</accession>
<dbReference type="SUPFAM" id="SSF52540">
    <property type="entry name" value="P-loop containing nucleoside triphosphate hydrolases"/>
    <property type="match status" value="1"/>
</dbReference>
<name>A0A9Q1H8W0_HOLLE</name>
<sequence length="331" mass="38796">MATRCTEYTEEEHSAMLQRQMELFGISVGSHSAPKMYKFEGVTFNTSMPPEIIVGVRDWNTRQEDIFISTYPKSGTHWMYEIVLLILADGYSEKIDRSQMISHMIEMMYPPDLTRPIYEIFDEKGSPRVILSHLPWQFLPKQLTEQKKGKVIYVTRNPNDILASMSRFILASSGKEKDEIIWKYLINTFLTGDASYGSWFDHVERYWEQRNQGNVFFTSYEQLKKDFRSVVKPLSKFLGHELDEDALDRVEEKSSVKAMKKTYDDIERNIPGGAEMVKAMGKNSFIQKGVIGSWKDYFTVAENELFEEVCKEKMANWDKNLYFEWHNLLLR</sequence>
<keyword evidence="2" id="KW-0808">Transferase</keyword>
<dbReference type="AlphaFoldDB" id="A0A9Q1H8W0"/>
<dbReference type="InterPro" id="IPR027417">
    <property type="entry name" value="P-loop_NTPase"/>
</dbReference>
<reference evidence="4" key="1">
    <citation type="submission" date="2021-10" db="EMBL/GenBank/DDBJ databases">
        <title>Tropical sea cucumber genome reveals ecological adaptation and Cuvierian tubules defense mechanism.</title>
        <authorList>
            <person name="Chen T."/>
        </authorList>
    </citation>
    <scope>NUCLEOTIDE SEQUENCE</scope>
    <source>
        <strain evidence="4">Nanhai2018</strain>
        <tissue evidence="4">Muscle</tissue>
    </source>
</reference>
<evidence type="ECO:0000256" key="2">
    <source>
        <dbReference type="ARBA" id="ARBA00022679"/>
    </source>
</evidence>
<dbReference type="OrthoDB" id="205623at2759"/>
<gene>
    <name evidence="4" type="ORF">HOLleu_14352</name>
</gene>
<evidence type="ECO:0000313" key="4">
    <source>
        <dbReference type="EMBL" id="KAJ8040137.1"/>
    </source>
</evidence>
<evidence type="ECO:0000256" key="1">
    <source>
        <dbReference type="ARBA" id="ARBA00005771"/>
    </source>
</evidence>